<dbReference type="EMBL" id="SJPJ01000001">
    <property type="protein sequence ID" value="TWT84871.1"/>
    <property type="molecule type" value="Genomic_DNA"/>
</dbReference>
<organism evidence="3 4">
    <name type="scientific">Novipirellula herctigrandis</name>
    <dbReference type="NCBI Taxonomy" id="2527986"/>
    <lineage>
        <taxon>Bacteria</taxon>
        <taxon>Pseudomonadati</taxon>
        <taxon>Planctomycetota</taxon>
        <taxon>Planctomycetia</taxon>
        <taxon>Pirellulales</taxon>
        <taxon>Pirellulaceae</taxon>
        <taxon>Novipirellula</taxon>
    </lineage>
</organism>
<evidence type="ECO:0000313" key="3">
    <source>
        <dbReference type="EMBL" id="TWT84871.1"/>
    </source>
</evidence>
<gene>
    <name evidence="3" type="ORF">CA13_63520</name>
</gene>
<protein>
    <recommendedName>
        <fullName evidence="5">PEP-CTERM protein-sorting domain-containing protein</fullName>
    </recommendedName>
</protein>
<proteinExistence type="predicted"/>
<dbReference type="AlphaFoldDB" id="A0A5C5ZDG3"/>
<feature type="chain" id="PRO_5023129485" description="PEP-CTERM protein-sorting domain-containing protein" evidence="2">
    <location>
        <begin position="27"/>
        <end position="657"/>
    </location>
</feature>
<dbReference type="Proteomes" id="UP000315010">
    <property type="component" value="Unassembled WGS sequence"/>
</dbReference>
<accession>A0A5C5ZDG3</accession>
<sequence length="657" mass="72049" precursor="true">MMPLRFTILAATLACCLLGNVASTQAQTDFVDGKLIQFNENGAWSWFEDERAIVDPSTGQLLVSSISDSSGALGRSGDVDVVTFNLSTRRTKNFTLNGGMDADDHNSAALLRMNDGRYLAAYSNHISDRLTRTRISVSPGDTSAWTPEAQRDNGAGTTYNNLFQLSEEGGRIYNFTRTQNFDPNFLVSNDNGDSWNYGGKLLNGGSNSTRPYVKYAGNETDSIHFINTEGHPRNANNSVYHSFIRGGEVFDSFGNKIDDLDTIGMASTAGTRIFAGNADNVGWVSDIHLDSTGKPFVAFSVQKDSAGLPGGQGGEDLRYHYGRFDGTSWHVNEIAFAGSRLYAGEDDYTGNIALNPDNPNEVYISTNADPTTGNPLVSQADNNRHYEIFRGTTIDQGETWDWHAITKNSNQDNLRPIIPDWDDQNRAVMWMRGTYTSYTDYDLAVVGLVDEGGELHNGIKYFDADVNNTQLVNGQTLVPTQGSGQGANDGLWHRRTGFGNNGDVFAAGENGSENVGMLTTDIVNLDEAGIFDAYAYFFSNMNEEWEIFAGLDLNDLDFFSRKAAQHVSDDDFLSLTSVGEGNELMYQAYLGRVTLDQNETLSIYIDDRSDNSGGTRRTWYDGVGLSRVAVTAVPEPSFVALLFASTLGILAHRKRKS</sequence>
<dbReference type="Pfam" id="PF15892">
    <property type="entry name" value="BNR_4"/>
    <property type="match status" value="1"/>
</dbReference>
<feature type="region of interest" description="Disordered" evidence="1">
    <location>
        <begin position="138"/>
        <end position="157"/>
    </location>
</feature>
<evidence type="ECO:0000313" key="4">
    <source>
        <dbReference type="Proteomes" id="UP000315010"/>
    </source>
</evidence>
<evidence type="ECO:0000256" key="2">
    <source>
        <dbReference type="SAM" id="SignalP"/>
    </source>
</evidence>
<comment type="caution">
    <text evidence="3">The sequence shown here is derived from an EMBL/GenBank/DDBJ whole genome shotgun (WGS) entry which is preliminary data.</text>
</comment>
<keyword evidence="4" id="KW-1185">Reference proteome</keyword>
<keyword evidence="2" id="KW-0732">Signal</keyword>
<dbReference type="RefSeq" id="WP_419194993.1">
    <property type="nucleotide sequence ID" value="NZ_SJPJ01000001.1"/>
</dbReference>
<reference evidence="3 4" key="1">
    <citation type="submission" date="2019-02" db="EMBL/GenBank/DDBJ databases">
        <title>Deep-cultivation of Planctomycetes and their phenomic and genomic characterization uncovers novel biology.</title>
        <authorList>
            <person name="Wiegand S."/>
            <person name="Jogler M."/>
            <person name="Boedeker C."/>
            <person name="Pinto D."/>
            <person name="Vollmers J."/>
            <person name="Rivas-Marin E."/>
            <person name="Kohn T."/>
            <person name="Peeters S.H."/>
            <person name="Heuer A."/>
            <person name="Rast P."/>
            <person name="Oberbeckmann S."/>
            <person name="Bunk B."/>
            <person name="Jeske O."/>
            <person name="Meyerdierks A."/>
            <person name="Storesund J.E."/>
            <person name="Kallscheuer N."/>
            <person name="Luecker S."/>
            <person name="Lage O.M."/>
            <person name="Pohl T."/>
            <person name="Merkel B.J."/>
            <person name="Hornburger P."/>
            <person name="Mueller R.-W."/>
            <person name="Bruemmer F."/>
            <person name="Labrenz M."/>
            <person name="Spormann A.M."/>
            <person name="Op Den Camp H."/>
            <person name="Overmann J."/>
            <person name="Amann R."/>
            <person name="Jetten M.S.M."/>
            <person name="Mascher T."/>
            <person name="Medema M.H."/>
            <person name="Devos D.P."/>
            <person name="Kaster A.-K."/>
            <person name="Ovreas L."/>
            <person name="Rohde M."/>
            <person name="Galperin M.Y."/>
            <person name="Jogler C."/>
        </authorList>
    </citation>
    <scope>NUCLEOTIDE SEQUENCE [LARGE SCALE GENOMIC DNA]</scope>
    <source>
        <strain evidence="3 4">CA13</strain>
    </source>
</reference>
<evidence type="ECO:0008006" key="5">
    <source>
        <dbReference type="Google" id="ProtNLM"/>
    </source>
</evidence>
<feature type="signal peptide" evidence="2">
    <location>
        <begin position="1"/>
        <end position="26"/>
    </location>
</feature>
<evidence type="ECO:0000256" key="1">
    <source>
        <dbReference type="SAM" id="MobiDB-lite"/>
    </source>
</evidence>
<name>A0A5C5ZDG3_9BACT</name>